<feature type="domain" description="Pyridoxamine 5'-phosphate oxidase Alr4036 family FMN-binding" evidence="1">
    <location>
        <begin position="4"/>
        <end position="97"/>
    </location>
</feature>
<dbReference type="PANTHER" id="PTHR28243:SF1">
    <property type="entry name" value="PYRIDOXAMINE 5'-PHOSPHATE OXIDASE ALR4036 FAMILY FMN-BINDING DOMAIN-CONTAINING PROTEIN"/>
    <property type="match status" value="1"/>
</dbReference>
<dbReference type="EMBL" id="RYZH01000009">
    <property type="protein sequence ID" value="RUL88547.1"/>
    <property type="molecule type" value="Genomic_DNA"/>
</dbReference>
<comment type="caution">
    <text evidence="2">The sequence shown here is derived from an EMBL/GenBank/DDBJ whole genome shotgun (WGS) entry which is preliminary data.</text>
</comment>
<evidence type="ECO:0000313" key="3">
    <source>
        <dbReference type="Proteomes" id="UP000280296"/>
    </source>
</evidence>
<accession>A0A432MMX7</accession>
<gene>
    <name evidence="2" type="ORF">TsocGM_06390</name>
</gene>
<dbReference type="AlphaFoldDB" id="A0A432MMX7"/>
<evidence type="ECO:0000259" key="1">
    <source>
        <dbReference type="Pfam" id="PF12766"/>
    </source>
</evidence>
<reference evidence="2 3" key="1">
    <citation type="submission" date="2018-12" db="EMBL/GenBank/DDBJ databases">
        <authorList>
            <person name="Toschakov S.V."/>
        </authorList>
    </citation>
    <scope>NUCLEOTIDE SEQUENCE [LARGE SCALE GENOMIC DNA]</scope>
    <source>
        <strain evidence="2 3">GM2012</strain>
    </source>
</reference>
<name>A0A432MMX7_9BACT</name>
<dbReference type="InterPro" id="IPR012349">
    <property type="entry name" value="Split_barrel_FMN-bd"/>
</dbReference>
<keyword evidence="3" id="KW-1185">Reference proteome</keyword>
<dbReference type="SUPFAM" id="SSF50475">
    <property type="entry name" value="FMN-binding split barrel"/>
    <property type="match status" value="1"/>
</dbReference>
<dbReference type="Proteomes" id="UP000280296">
    <property type="component" value="Unassembled WGS sequence"/>
</dbReference>
<reference evidence="2 3" key="2">
    <citation type="submission" date="2019-01" db="EMBL/GenBank/DDBJ databases">
        <title>Tautonia sociabilis, a novel thermotolerant planctomycete of Isosphaeraceae family, isolated from a 4000 m deep subterranean habitat.</title>
        <authorList>
            <person name="Kovaleva O.L."/>
            <person name="Elcheninov A.G."/>
            <person name="Van Heerden E."/>
            <person name="Toshchakov S.V."/>
            <person name="Novikov A."/>
            <person name="Bonch-Osmolovskaya E.A."/>
            <person name="Kublanov I.V."/>
        </authorList>
    </citation>
    <scope>NUCLEOTIDE SEQUENCE [LARGE SCALE GENOMIC DNA]</scope>
    <source>
        <strain evidence="2 3">GM2012</strain>
    </source>
</reference>
<sequence>MTETPWRIAIERALTLHGPDPSSRWVQLATIGPDGGPTVRTVVFRGFLGGGGDAMRFATDTRSDKAWHLAADPRAEACWVFRESREQFRIAGRLLLVDDAHSESALADERLACWAGLPTATRLSFCWPSPGAPRAEPRRFRVPTPDPNRPPPNFALLVLEPDRVDHLDLRPDPHARIRYQRLARGASGPWEAVEINP</sequence>
<dbReference type="GO" id="GO:0010181">
    <property type="term" value="F:FMN binding"/>
    <property type="evidence" value="ECO:0007669"/>
    <property type="project" value="InterPro"/>
</dbReference>
<dbReference type="Gene3D" id="2.30.110.10">
    <property type="entry name" value="Electron Transport, Fmn-binding Protein, Chain A"/>
    <property type="match status" value="1"/>
</dbReference>
<evidence type="ECO:0000313" key="2">
    <source>
        <dbReference type="EMBL" id="RUL88547.1"/>
    </source>
</evidence>
<dbReference type="RefSeq" id="WP_126724473.1">
    <property type="nucleotide sequence ID" value="NZ_RYZH01000009.1"/>
</dbReference>
<dbReference type="InterPro" id="IPR024624">
    <property type="entry name" value="Pyridox_Oxase_Alr4036_FMN-bd"/>
</dbReference>
<organism evidence="2 3">
    <name type="scientific">Tautonia sociabilis</name>
    <dbReference type="NCBI Taxonomy" id="2080755"/>
    <lineage>
        <taxon>Bacteria</taxon>
        <taxon>Pseudomonadati</taxon>
        <taxon>Planctomycetota</taxon>
        <taxon>Planctomycetia</taxon>
        <taxon>Isosphaerales</taxon>
        <taxon>Isosphaeraceae</taxon>
        <taxon>Tautonia</taxon>
    </lineage>
</organism>
<protein>
    <submittedName>
        <fullName evidence="2">Pyridoxamine 5'-phosphate oxidase</fullName>
    </submittedName>
</protein>
<dbReference type="Pfam" id="PF12766">
    <property type="entry name" value="Pyridox_oxase_2"/>
    <property type="match status" value="1"/>
</dbReference>
<proteinExistence type="predicted"/>
<dbReference type="OrthoDB" id="5120525at2"/>
<dbReference type="PANTHER" id="PTHR28243">
    <property type="entry name" value="AGL049CP"/>
    <property type="match status" value="1"/>
</dbReference>